<name>A0A2W5P0E4_9SPHN</name>
<evidence type="ECO:0008006" key="3">
    <source>
        <dbReference type="Google" id="ProtNLM"/>
    </source>
</evidence>
<organism evidence="1 2">
    <name type="scientific">Novosphingobium pentaromativorans</name>
    <dbReference type="NCBI Taxonomy" id="205844"/>
    <lineage>
        <taxon>Bacteria</taxon>
        <taxon>Pseudomonadati</taxon>
        <taxon>Pseudomonadota</taxon>
        <taxon>Alphaproteobacteria</taxon>
        <taxon>Sphingomonadales</taxon>
        <taxon>Sphingomonadaceae</taxon>
        <taxon>Novosphingobium</taxon>
    </lineage>
</organism>
<sequence>MDPTLQNALAQPSVLMFGAVRIELPNYTLRLLDGAGAILIDGELYTGIDPTFGTLSTISELSEEIGDEAPEVSIGLMPPDMSAMAVLADSSMQGSLVRIMVGAADPITGIAIGQPETLFLGEIDVPTPGLDQNGARTLEYTVVSVFERLFEVEEGQRASNAWHQTIWPGERGLEFMTGTDKNLYWGVKPPKSSATAKSGIGVLTGARQASA</sequence>
<comment type="caution">
    <text evidence="1">The sequence shown here is derived from an EMBL/GenBank/DDBJ whole genome shotgun (WGS) entry which is preliminary data.</text>
</comment>
<proteinExistence type="predicted"/>
<dbReference type="EMBL" id="QFPX01000004">
    <property type="protein sequence ID" value="PZQ56275.1"/>
    <property type="molecule type" value="Genomic_DNA"/>
</dbReference>
<accession>A0A2W5P0E4</accession>
<gene>
    <name evidence="1" type="ORF">DI555_06580</name>
</gene>
<evidence type="ECO:0000313" key="1">
    <source>
        <dbReference type="EMBL" id="PZQ56275.1"/>
    </source>
</evidence>
<reference evidence="1 2" key="1">
    <citation type="submission" date="2017-08" db="EMBL/GenBank/DDBJ databases">
        <title>Infants hospitalized years apart are colonized by the same room-sourced microbial strains.</title>
        <authorList>
            <person name="Brooks B."/>
            <person name="Olm M.R."/>
            <person name="Firek B.A."/>
            <person name="Baker R."/>
            <person name="Thomas B.C."/>
            <person name="Morowitz M.J."/>
            <person name="Banfield J.F."/>
        </authorList>
    </citation>
    <scope>NUCLEOTIDE SEQUENCE [LARGE SCALE GENOMIC DNA]</scope>
    <source>
        <strain evidence="1">S2_005_002_R2_33</strain>
    </source>
</reference>
<evidence type="ECO:0000313" key="2">
    <source>
        <dbReference type="Proteomes" id="UP000249082"/>
    </source>
</evidence>
<dbReference type="AlphaFoldDB" id="A0A2W5P0E4"/>
<dbReference type="Proteomes" id="UP000249082">
    <property type="component" value="Unassembled WGS sequence"/>
</dbReference>
<protein>
    <recommendedName>
        <fullName evidence="3">DUF2163 domain-containing protein</fullName>
    </recommendedName>
</protein>